<feature type="transmembrane region" description="Helical" evidence="19">
    <location>
        <begin position="813"/>
        <end position="835"/>
    </location>
</feature>
<dbReference type="Gene3D" id="4.10.640.40">
    <property type="entry name" value="Cytoplasmic polyadenylation element-binding protein, ZZ domain"/>
    <property type="match status" value="1"/>
</dbReference>
<keyword evidence="7" id="KW-0744">Spermatogenesis</keyword>
<comment type="caution">
    <text evidence="16">Lacks conserved residue(s) required for the propagation of feature annotation.</text>
</comment>
<evidence type="ECO:0000256" key="7">
    <source>
        <dbReference type="ARBA" id="ARBA00022871"/>
    </source>
</evidence>
<evidence type="ECO:0000256" key="18">
    <source>
        <dbReference type="SAM" id="MobiDB-lite"/>
    </source>
</evidence>
<dbReference type="InterPro" id="IPR038446">
    <property type="entry name" value="CEBP_ZZ_sf"/>
</dbReference>
<dbReference type="SMART" id="SM00308">
    <property type="entry name" value="LH2"/>
    <property type="match status" value="1"/>
</dbReference>
<evidence type="ECO:0000313" key="23">
    <source>
        <dbReference type="WBParaSite" id="PSAMB.scaffold1043size36730.g10575.t1"/>
    </source>
</evidence>
<comment type="subcellular location">
    <subcellularLocation>
        <location evidence="1">Membrane</location>
        <topology evidence="1">Multi-pass membrane protein</topology>
    </subcellularLocation>
</comment>
<dbReference type="GO" id="GO:0016020">
    <property type="term" value="C:membrane"/>
    <property type="evidence" value="ECO:0007669"/>
    <property type="project" value="UniProtKB-SubCell"/>
</dbReference>
<dbReference type="InterPro" id="IPR001024">
    <property type="entry name" value="PLAT/LH2_dom"/>
</dbReference>
<feature type="transmembrane region" description="Helical" evidence="19">
    <location>
        <begin position="873"/>
        <end position="898"/>
    </location>
</feature>
<dbReference type="Pfam" id="PF16367">
    <property type="entry name" value="RRM_7"/>
    <property type="match status" value="1"/>
</dbReference>
<dbReference type="PROSITE" id="PS50095">
    <property type="entry name" value="PLAT"/>
    <property type="match status" value="1"/>
</dbReference>
<evidence type="ECO:0000256" key="6">
    <source>
        <dbReference type="ARBA" id="ARBA00022782"/>
    </source>
</evidence>
<dbReference type="GO" id="GO:0005262">
    <property type="term" value="F:calcium channel activity"/>
    <property type="evidence" value="ECO:0007669"/>
    <property type="project" value="TreeGrafter"/>
</dbReference>
<dbReference type="Pfam" id="PF20519">
    <property type="entry name" value="Polycystin_dom"/>
    <property type="match status" value="1"/>
</dbReference>
<dbReference type="InterPro" id="IPR035979">
    <property type="entry name" value="RBD_domain_sf"/>
</dbReference>
<evidence type="ECO:0000256" key="2">
    <source>
        <dbReference type="ARBA" id="ARBA00007200"/>
    </source>
</evidence>
<feature type="transmembrane region" description="Helical" evidence="19">
    <location>
        <begin position="283"/>
        <end position="307"/>
    </location>
</feature>
<evidence type="ECO:0000259" key="21">
    <source>
        <dbReference type="PROSITE" id="PS50102"/>
    </source>
</evidence>
<dbReference type="FunFam" id="3.30.70.330:FF:000008">
    <property type="entry name" value="Cytoplasmic polyadenylation element-binding 2 isoform X2"/>
    <property type="match status" value="1"/>
</dbReference>
<dbReference type="InterPro" id="IPR013122">
    <property type="entry name" value="PKD1_2_channel"/>
</dbReference>
<protein>
    <recommendedName>
        <fullName evidence="14">Cytoplasmic polyadenylation element-binding protein 1</fullName>
    </recommendedName>
</protein>
<evidence type="ECO:0000256" key="1">
    <source>
        <dbReference type="ARBA" id="ARBA00004141"/>
    </source>
</evidence>
<feature type="transmembrane region" description="Helical" evidence="19">
    <location>
        <begin position="682"/>
        <end position="701"/>
    </location>
</feature>
<dbReference type="Pfam" id="PF01477">
    <property type="entry name" value="PLAT"/>
    <property type="match status" value="1"/>
</dbReference>
<keyword evidence="10 19" id="KW-0472">Membrane</keyword>
<dbReference type="Pfam" id="PF08016">
    <property type="entry name" value="PKD_channel"/>
    <property type="match status" value="1"/>
</dbReference>
<evidence type="ECO:0000259" key="20">
    <source>
        <dbReference type="PROSITE" id="PS50095"/>
    </source>
</evidence>
<organism evidence="22 23">
    <name type="scientific">Plectus sambesii</name>
    <dbReference type="NCBI Taxonomy" id="2011161"/>
    <lineage>
        <taxon>Eukaryota</taxon>
        <taxon>Metazoa</taxon>
        <taxon>Ecdysozoa</taxon>
        <taxon>Nematoda</taxon>
        <taxon>Chromadorea</taxon>
        <taxon>Plectida</taxon>
        <taxon>Plectina</taxon>
        <taxon>Plectoidea</taxon>
        <taxon>Plectidae</taxon>
        <taxon>Plectus</taxon>
    </lineage>
</organism>
<evidence type="ECO:0000256" key="17">
    <source>
        <dbReference type="PROSITE-ProRule" id="PRU00176"/>
    </source>
</evidence>
<keyword evidence="8 17" id="KW-0694">RNA-binding</keyword>
<feature type="transmembrane region" description="Helical" evidence="19">
    <location>
        <begin position="6"/>
        <end position="24"/>
    </location>
</feature>
<dbReference type="InterPro" id="IPR051223">
    <property type="entry name" value="Polycystin"/>
</dbReference>
<evidence type="ECO:0000256" key="11">
    <source>
        <dbReference type="ARBA" id="ARBA00023180"/>
    </source>
</evidence>
<dbReference type="SUPFAM" id="SSF54928">
    <property type="entry name" value="RNA-binding domain, RBD"/>
    <property type="match status" value="1"/>
</dbReference>
<dbReference type="InterPro" id="IPR036392">
    <property type="entry name" value="PLAT/LH2_dom_sf"/>
</dbReference>
<accession>A0A914UK33</accession>
<feature type="transmembrane region" description="Helical" evidence="19">
    <location>
        <begin position="231"/>
        <end position="252"/>
    </location>
</feature>
<evidence type="ECO:0000256" key="13">
    <source>
        <dbReference type="ARBA" id="ARBA00065903"/>
    </source>
</evidence>
<evidence type="ECO:0000256" key="9">
    <source>
        <dbReference type="ARBA" id="ARBA00022989"/>
    </source>
</evidence>
<evidence type="ECO:0000256" key="5">
    <source>
        <dbReference type="ARBA" id="ARBA00022737"/>
    </source>
</evidence>
<comment type="function">
    <text evidence="12">Cytoplasmic polyadenylation element binding protein that binds to and regulates the translation of specific mRNAs. Essential for progression through meiosis. Involved in spermatogenesis.</text>
</comment>
<feature type="domain" description="RRM" evidence="21">
    <location>
        <begin position="1308"/>
        <end position="1386"/>
    </location>
</feature>
<evidence type="ECO:0000256" key="12">
    <source>
        <dbReference type="ARBA" id="ARBA00058170"/>
    </source>
</evidence>
<evidence type="ECO:0000256" key="10">
    <source>
        <dbReference type="ARBA" id="ARBA00023136"/>
    </source>
</evidence>
<evidence type="ECO:0000313" key="22">
    <source>
        <dbReference type="Proteomes" id="UP000887566"/>
    </source>
</evidence>
<dbReference type="Gene3D" id="2.60.60.20">
    <property type="entry name" value="PLAT/LH2 domain"/>
    <property type="match status" value="1"/>
</dbReference>
<feature type="transmembrane region" description="Helical" evidence="19">
    <location>
        <begin position="181"/>
        <end position="202"/>
    </location>
</feature>
<feature type="compositionally biased region" description="Basic and acidic residues" evidence="18">
    <location>
        <begin position="1031"/>
        <end position="1044"/>
    </location>
</feature>
<proteinExistence type="inferred from homology"/>
<feature type="compositionally biased region" description="Polar residues" evidence="18">
    <location>
        <begin position="1051"/>
        <end position="1065"/>
    </location>
</feature>
<keyword evidence="11" id="KW-0325">Glycoprotein</keyword>
<evidence type="ECO:0000256" key="19">
    <source>
        <dbReference type="SAM" id="Phobius"/>
    </source>
</evidence>
<keyword evidence="22" id="KW-1185">Reference proteome</keyword>
<sequence length="1466" mass="166663">MLVILGIALLTVVAIILAVGASFLDRRDRNKVSFILSGTKADTMVRRLGIDTDCVTGELPRILQWGETDRFLMATRWPLGDLTMLRIWHDSSGKHNRQSWYCSRVAIKDLQTDEMYTFDVNAWMGSEHGDGKLERLAPVTSNVDRSLLNDAMHPHEWADQILYFSMFTGGGTRDRQRLSRALRVLIVYAYLVFCGLLCAIYTSRPGIEYEKRADSQFSFHLAKYRFTLKDFILGMLYALIGSPMLLFSTFLFRSLQTKDEGEEGAFRHETVIVKYSLSNRLRLPIVMTALALAIVTATTVVICGISFQEFRNTQWAIDFAATLLAWLLVVEPVKAFLCALFYRKTKPERRILEKEEKNRFIVHLPENFEDPPIFAKNSKIGKSMADLEKLNDSKDERMRDEQLYETVREILTFAVSLIIMLALAYRSRHVMAFHYQANMRDLLRTDPSADARSTNFMDIRQGSDFWNWTQTKLVDALLVKWYDGQPAWAMRGFLNDKVPTTSSLSFEFMMLQVSRAMGYGTIRQVRSTPNTNCKISTKFRGLFHACHGFTNGLYEDTTPAYATGWQESVDPNVAEREYIYHTAAELQGMPYLGQLDNYGGGGYIVTLNGTADDLRARFSQLQKQAWIDGSTRAVFVEFSVYNGQINYFAVIQMVVEIPPLGACYPSVWIEPVRLLKYEGGDGLAVLTFEILFCFFALVLLVKEARNIYRVGERAYFTTFWYWIDIIILALSFAAITAYALRYSMTQTVVAKFKETNGNVYCRLDYQRNLELYFLWLLSLVVFFSSVKMIRILRFNRRIGTLAATLKNAAGEMIGFAFVFGATSTAFNCALYIVLFSKVEEYRTYLSLMETTFSAMLGKFSFDTVVQASTFAGIIFVTYMCMTTILLLNLFIMVLMAVFEEVHADALKQTNDYEVMDHLYKKALIAFGLFKRHHITPIGAVNIREDCVELKRLEAKIELLGLKVDNYYESEKRAGNIVDATNESAPSDISLVEETIAINKKNKTSGSKGDGPVAVRPTTEHQSKDVNNNYKKGPEKAGENKERHTQPVMPSRTPSFVRHTSSTSSPGAVRMPTNLSMANQMIPCDQTASAMAMGQQFFMQQLMAMQQQHQASIPYYYNWINPYAYNYDYTAKLPIYPAGMADVNNGLSRNLARMGLQEVLPMNSTIHQRPPQLSLPQTSPPKITSPDMYWHYNPGPEIYSRKVFVGGLPIDVDEDELNATFSQFGPLVVDWPHKTESKTYFPPKGYVFLIFEHEPSVQALVAKCYTDDDKLFLRVSSPTMEQKPVQIRPWRLADADFVVEATMSLDPRKTIFVGGVPRPLKAVELAHIMDRLYGGVSYSGIDTDPELKYPKGAGRVSFTSQQAYIAAISARFVQLNDGEVEKRVEVKPYVLDEQMCDECLGQRCGMRYAPFFCPHVACLQYFCEHCWSLIHSRVGRDFHKPLIKEVGDTSAIRSSTSARTRTNDFLD</sequence>
<feature type="transmembrane region" description="Helical" evidence="19">
    <location>
        <begin position="772"/>
        <end position="792"/>
    </location>
</feature>
<dbReference type="InterPro" id="IPR003915">
    <property type="entry name" value="PKD_2"/>
</dbReference>
<feature type="transmembrane region" description="Helical" evidence="19">
    <location>
        <begin position="721"/>
        <end position="740"/>
    </location>
</feature>
<feature type="transmembrane region" description="Helical" evidence="19">
    <location>
        <begin position="319"/>
        <end position="342"/>
    </location>
</feature>
<dbReference type="PROSITE" id="PS50102">
    <property type="entry name" value="RRM"/>
    <property type="match status" value="2"/>
</dbReference>
<dbReference type="GO" id="GO:0030154">
    <property type="term" value="P:cell differentiation"/>
    <property type="evidence" value="ECO:0007669"/>
    <property type="project" value="UniProtKB-KW"/>
</dbReference>
<dbReference type="CDD" id="cd12724">
    <property type="entry name" value="RRM1_CPEB2_like"/>
    <property type="match status" value="1"/>
</dbReference>
<keyword evidence="9 19" id="KW-1133">Transmembrane helix</keyword>
<dbReference type="CDD" id="cd19757">
    <property type="entry name" value="Bbox1"/>
    <property type="match status" value="1"/>
</dbReference>
<dbReference type="Gene3D" id="3.30.70.330">
    <property type="match status" value="2"/>
</dbReference>
<keyword evidence="6" id="KW-0221">Differentiation</keyword>
<evidence type="ECO:0000256" key="14">
    <source>
        <dbReference type="ARBA" id="ARBA00070028"/>
    </source>
</evidence>
<dbReference type="PRINTS" id="PR01433">
    <property type="entry name" value="POLYCYSTIN2"/>
</dbReference>
<dbReference type="SMART" id="SM00360">
    <property type="entry name" value="RRM"/>
    <property type="match status" value="2"/>
</dbReference>
<dbReference type="GO" id="GO:0005509">
    <property type="term" value="F:calcium ion binding"/>
    <property type="evidence" value="ECO:0007669"/>
    <property type="project" value="InterPro"/>
</dbReference>
<name>A0A914UK33_9BILA</name>
<dbReference type="PANTHER" id="PTHR10877:SF194">
    <property type="entry name" value="LOCATION OF VULVA DEFECTIVE 1"/>
    <property type="match status" value="1"/>
</dbReference>
<dbReference type="WBParaSite" id="PSAMB.scaffold1043size36730.g10575.t1">
    <property type="protein sequence ID" value="PSAMB.scaffold1043size36730.g10575.t1"/>
    <property type="gene ID" value="PSAMB.scaffold1043size36730.g10575"/>
</dbReference>
<comment type="similarity">
    <text evidence="2">Belongs to the polycystin family.</text>
</comment>
<dbReference type="InterPro" id="IPR012677">
    <property type="entry name" value="Nucleotide-bd_a/b_plait_sf"/>
</dbReference>
<keyword evidence="4" id="KW-0732">Signal</keyword>
<dbReference type="GO" id="GO:0050982">
    <property type="term" value="P:detection of mechanical stimulus"/>
    <property type="evidence" value="ECO:0007669"/>
    <property type="project" value="TreeGrafter"/>
</dbReference>
<feature type="disulfide bond" evidence="15">
    <location>
        <begin position="533"/>
        <end position="546"/>
    </location>
</feature>
<feature type="domain" description="RRM" evidence="21">
    <location>
        <begin position="1200"/>
        <end position="1291"/>
    </location>
</feature>
<dbReference type="GO" id="GO:0007283">
    <property type="term" value="P:spermatogenesis"/>
    <property type="evidence" value="ECO:0007669"/>
    <property type="project" value="UniProtKB-KW"/>
</dbReference>
<dbReference type="PANTHER" id="PTHR10877">
    <property type="entry name" value="POLYCYSTIN FAMILY MEMBER"/>
    <property type="match status" value="1"/>
</dbReference>
<evidence type="ECO:0000256" key="4">
    <source>
        <dbReference type="ARBA" id="ARBA00022729"/>
    </source>
</evidence>
<dbReference type="InterPro" id="IPR046791">
    <property type="entry name" value="Polycystin_dom"/>
</dbReference>
<evidence type="ECO:0000256" key="15">
    <source>
        <dbReference type="PIRSR" id="PIRSR603915-2"/>
    </source>
</evidence>
<dbReference type="Proteomes" id="UP000887566">
    <property type="component" value="Unplaced"/>
</dbReference>
<feature type="region of interest" description="Disordered" evidence="18">
    <location>
        <begin position="1001"/>
        <end position="1068"/>
    </location>
</feature>
<keyword evidence="3 19" id="KW-0812">Transmembrane</keyword>
<evidence type="ECO:0000256" key="3">
    <source>
        <dbReference type="ARBA" id="ARBA00022692"/>
    </source>
</evidence>
<keyword evidence="5" id="KW-0677">Repeat</keyword>
<dbReference type="Pfam" id="PF16366">
    <property type="entry name" value="CEBP_ZZ"/>
    <property type="match status" value="1"/>
</dbReference>
<dbReference type="FunFam" id="4.10.640.40:FF:000001">
    <property type="entry name" value="Cytoplasmic polyadenylation element-binding 2 isoform X2"/>
    <property type="match status" value="1"/>
</dbReference>
<comment type="subunit">
    <text evidence="13">Interacts with fbf-1.</text>
</comment>
<dbReference type="InterPro" id="IPR032296">
    <property type="entry name" value="CEBP_ZZ"/>
</dbReference>
<dbReference type="GO" id="GO:0003723">
    <property type="term" value="F:RNA binding"/>
    <property type="evidence" value="ECO:0007669"/>
    <property type="project" value="UniProtKB-UniRule"/>
</dbReference>
<dbReference type="CDD" id="cd12726">
    <property type="entry name" value="RRM2_CPEB2_like"/>
    <property type="match status" value="1"/>
</dbReference>
<reference evidence="23" key="1">
    <citation type="submission" date="2022-11" db="UniProtKB">
        <authorList>
            <consortium name="WormBaseParasite"/>
        </authorList>
    </citation>
    <scope>IDENTIFICATION</scope>
</reference>
<dbReference type="SUPFAM" id="SSF49723">
    <property type="entry name" value="Lipase/lipooxygenase domain (PLAT/LH2 domain)"/>
    <property type="match status" value="1"/>
</dbReference>
<evidence type="ECO:0000256" key="8">
    <source>
        <dbReference type="ARBA" id="ARBA00022884"/>
    </source>
</evidence>
<dbReference type="InterPro" id="IPR000504">
    <property type="entry name" value="RRM_dom"/>
</dbReference>
<feature type="domain" description="PLAT" evidence="20">
    <location>
        <begin position="11"/>
        <end position="138"/>
    </location>
</feature>
<evidence type="ECO:0000256" key="16">
    <source>
        <dbReference type="PROSITE-ProRule" id="PRU00152"/>
    </source>
</evidence>